<evidence type="ECO:0000256" key="1">
    <source>
        <dbReference type="ARBA" id="ARBA00022801"/>
    </source>
</evidence>
<dbReference type="InterPro" id="IPR002641">
    <property type="entry name" value="PNPLA_dom"/>
</dbReference>
<evidence type="ECO:0000256" key="2">
    <source>
        <dbReference type="ARBA" id="ARBA00022963"/>
    </source>
</evidence>
<sequence length="778" mass="86137">MSKSSGKILAQSSAPCLVEANSDDTVSHLWFKTEPIDRKFCYRAVQVQLETLSGDQGLDTSELNKSLSYSWFELAIYKDAKATEPSKKNDKPLVWRSHGNRTDPLDDRKADTLHFGKIFDRRHDLFDYIEVGNVIGVHVCAKYSGWLNDAQNGRLLCKFVNYDLFSPSSWSIGDSVETSSENAGKVEDGVYTLTPTTECDLTSESNEQTDKIWFTTPALDAETISKLQDIQLFTVVRHVGQPQEGTGDNIWSWFDLVILENPDSTTPVKNNEQALVWRSHNVPVGHQGKEELFGRLFTSKVDDIFSNLKPGNAIGVRPSTRFVGWELHASSARLVVRVSKEVTRKPLPKPKVKWGKIIASNADLEKLLKDYLGKATPQGEPGAQSVETSLLNQELRADRTYGQNDPPLRLLSLDGGGVRGISSLYVLKDIMRQVAGDENAKPCDYFDMMAGTSTGGLIAIMLGRLRMTIDQCIAAYTDLAKKIFSAGVLEKVDNAADTGARYSGEVLAAAIKSVVGQYTQNPDAPMRDDKNDCKVFVTTCRADNLNNSIATHMRTYTNKSVDKSFADFKIWEAARATSAAPTYFPRIKLGDFEYIDGGVGFNNPVLLLLLESRLQFGFARPLGCLVTIGTGMNPNIALPETGSNVLTNAASAVGTVFALVNLITSSEHANQIAQGFVDSEQYFRFNLGKKILERRWVEKVSPGFFGSIFGEKDKYVEHYTPENWLKIAKALDDYGQMDDLVRMTKVYMDTEPEKGQATKVASKLPPKTSQRLPSTVKA</sequence>
<protein>
    <submittedName>
        <fullName evidence="7">Phospholipase</fullName>
    </submittedName>
</protein>
<feature type="region of interest" description="Disordered" evidence="5">
    <location>
        <begin position="754"/>
        <end position="778"/>
    </location>
</feature>
<dbReference type="Proteomes" id="UP000307440">
    <property type="component" value="Unassembled WGS sequence"/>
</dbReference>
<dbReference type="GO" id="GO:0047499">
    <property type="term" value="F:calcium-independent phospholipase A2 activity"/>
    <property type="evidence" value="ECO:0007669"/>
    <property type="project" value="TreeGrafter"/>
</dbReference>
<dbReference type="GO" id="GO:0016020">
    <property type="term" value="C:membrane"/>
    <property type="evidence" value="ECO:0007669"/>
    <property type="project" value="TreeGrafter"/>
</dbReference>
<dbReference type="GO" id="GO:0019369">
    <property type="term" value="P:arachidonate metabolic process"/>
    <property type="evidence" value="ECO:0007669"/>
    <property type="project" value="TreeGrafter"/>
</dbReference>
<dbReference type="PANTHER" id="PTHR24185">
    <property type="entry name" value="CALCIUM-INDEPENDENT PHOSPHOLIPASE A2-GAMMA"/>
    <property type="match status" value="1"/>
</dbReference>
<keyword evidence="1 4" id="KW-0378">Hydrolase</keyword>
<evidence type="ECO:0000256" key="4">
    <source>
        <dbReference type="PROSITE-ProRule" id="PRU01161"/>
    </source>
</evidence>
<dbReference type="EMBL" id="ML210201">
    <property type="protein sequence ID" value="TFK24383.1"/>
    <property type="molecule type" value="Genomic_DNA"/>
</dbReference>
<feature type="active site" description="Proton acceptor" evidence="4">
    <location>
        <position position="596"/>
    </location>
</feature>
<keyword evidence="2 4" id="KW-0442">Lipid degradation</keyword>
<dbReference type="PROSITE" id="PS51635">
    <property type="entry name" value="PNPLA"/>
    <property type="match status" value="1"/>
</dbReference>
<dbReference type="PANTHER" id="PTHR24185:SF1">
    <property type="entry name" value="CALCIUM-INDEPENDENT PHOSPHOLIPASE A2-GAMMA"/>
    <property type="match status" value="1"/>
</dbReference>
<proteinExistence type="predicted"/>
<dbReference type="Pfam" id="PF01734">
    <property type="entry name" value="Patatin"/>
    <property type="match status" value="1"/>
</dbReference>
<evidence type="ECO:0000313" key="8">
    <source>
        <dbReference type="Proteomes" id="UP000307440"/>
    </source>
</evidence>
<reference evidence="7 8" key="1">
    <citation type="journal article" date="2019" name="Nat. Ecol. Evol.">
        <title>Megaphylogeny resolves global patterns of mushroom evolution.</title>
        <authorList>
            <person name="Varga T."/>
            <person name="Krizsan K."/>
            <person name="Foldi C."/>
            <person name="Dima B."/>
            <person name="Sanchez-Garcia M."/>
            <person name="Sanchez-Ramirez S."/>
            <person name="Szollosi G.J."/>
            <person name="Szarkandi J.G."/>
            <person name="Papp V."/>
            <person name="Albert L."/>
            <person name="Andreopoulos W."/>
            <person name="Angelini C."/>
            <person name="Antonin V."/>
            <person name="Barry K.W."/>
            <person name="Bougher N.L."/>
            <person name="Buchanan P."/>
            <person name="Buyck B."/>
            <person name="Bense V."/>
            <person name="Catcheside P."/>
            <person name="Chovatia M."/>
            <person name="Cooper J."/>
            <person name="Damon W."/>
            <person name="Desjardin D."/>
            <person name="Finy P."/>
            <person name="Geml J."/>
            <person name="Haridas S."/>
            <person name="Hughes K."/>
            <person name="Justo A."/>
            <person name="Karasinski D."/>
            <person name="Kautmanova I."/>
            <person name="Kiss B."/>
            <person name="Kocsube S."/>
            <person name="Kotiranta H."/>
            <person name="LaButti K.M."/>
            <person name="Lechner B.E."/>
            <person name="Liimatainen K."/>
            <person name="Lipzen A."/>
            <person name="Lukacs Z."/>
            <person name="Mihaltcheva S."/>
            <person name="Morgado L.N."/>
            <person name="Niskanen T."/>
            <person name="Noordeloos M.E."/>
            <person name="Ohm R.A."/>
            <person name="Ortiz-Santana B."/>
            <person name="Ovrebo C."/>
            <person name="Racz N."/>
            <person name="Riley R."/>
            <person name="Savchenko A."/>
            <person name="Shiryaev A."/>
            <person name="Soop K."/>
            <person name="Spirin V."/>
            <person name="Szebenyi C."/>
            <person name="Tomsovsky M."/>
            <person name="Tulloss R.E."/>
            <person name="Uehling J."/>
            <person name="Grigoriev I.V."/>
            <person name="Vagvolgyi C."/>
            <person name="Papp T."/>
            <person name="Martin F.M."/>
            <person name="Miettinen O."/>
            <person name="Hibbett D.S."/>
            <person name="Nagy L.G."/>
        </authorList>
    </citation>
    <scope>NUCLEOTIDE SEQUENCE [LARGE SCALE GENOMIC DNA]</scope>
    <source>
        <strain evidence="7 8">CBS 121175</strain>
    </source>
</reference>
<feature type="short sequence motif" description="GXGXXG" evidence="4">
    <location>
        <begin position="415"/>
        <end position="420"/>
    </location>
</feature>
<evidence type="ECO:0000259" key="6">
    <source>
        <dbReference type="PROSITE" id="PS51635"/>
    </source>
</evidence>
<dbReference type="InterPro" id="IPR016035">
    <property type="entry name" value="Acyl_Trfase/lysoPLipase"/>
</dbReference>
<dbReference type="AlphaFoldDB" id="A0A5C3KX30"/>
<dbReference type="GO" id="GO:0046486">
    <property type="term" value="P:glycerolipid metabolic process"/>
    <property type="evidence" value="ECO:0007669"/>
    <property type="project" value="UniProtKB-ARBA"/>
</dbReference>
<organism evidence="7 8">
    <name type="scientific">Coprinopsis marcescibilis</name>
    <name type="common">Agaric fungus</name>
    <name type="synonym">Psathyrella marcescibilis</name>
    <dbReference type="NCBI Taxonomy" id="230819"/>
    <lineage>
        <taxon>Eukaryota</taxon>
        <taxon>Fungi</taxon>
        <taxon>Dikarya</taxon>
        <taxon>Basidiomycota</taxon>
        <taxon>Agaricomycotina</taxon>
        <taxon>Agaricomycetes</taxon>
        <taxon>Agaricomycetidae</taxon>
        <taxon>Agaricales</taxon>
        <taxon>Agaricineae</taxon>
        <taxon>Psathyrellaceae</taxon>
        <taxon>Coprinopsis</taxon>
    </lineage>
</organism>
<feature type="short sequence motif" description="DGA/G" evidence="4">
    <location>
        <begin position="596"/>
        <end position="598"/>
    </location>
</feature>
<feature type="domain" description="PNPLA" evidence="6">
    <location>
        <begin position="411"/>
        <end position="609"/>
    </location>
</feature>
<dbReference type="OrthoDB" id="630895at2759"/>
<dbReference type="CDD" id="cd07216">
    <property type="entry name" value="Pat17_PNPLA8_PNPLA9_like3"/>
    <property type="match status" value="1"/>
</dbReference>
<name>A0A5C3KX30_COPMA</name>
<keyword evidence="8" id="KW-1185">Reference proteome</keyword>
<feature type="short sequence motif" description="GXSXG" evidence="4">
    <location>
        <begin position="451"/>
        <end position="455"/>
    </location>
</feature>
<feature type="compositionally biased region" description="Polar residues" evidence="5">
    <location>
        <begin position="767"/>
        <end position="778"/>
    </location>
</feature>
<accession>A0A5C3KX30</accession>
<dbReference type="STRING" id="230819.A0A5C3KX30"/>
<evidence type="ECO:0000256" key="5">
    <source>
        <dbReference type="SAM" id="MobiDB-lite"/>
    </source>
</evidence>
<dbReference type="Gene3D" id="3.40.1090.10">
    <property type="entry name" value="Cytosolic phospholipase A2 catalytic domain"/>
    <property type="match status" value="1"/>
</dbReference>
<evidence type="ECO:0000313" key="7">
    <source>
        <dbReference type="EMBL" id="TFK24383.1"/>
    </source>
</evidence>
<feature type="active site" description="Nucleophile" evidence="4">
    <location>
        <position position="453"/>
    </location>
</feature>
<dbReference type="SUPFAM" id="SSF52151">
    <property type="entry name" value="FabD/lysophospholipase-like"/>
    <property type="match status" value="1"/>
</dbReference>
<evidence type="ECO:0000256" key="3">
    <source>
        <dbReference type="ARBA" id="ARBA00023098"/>
    </source>
</evidence>
<dbReference type="GO" id="GO:0016042">
    <property type="term" value="P:lipid catabolic process"/>
    <property type="evidence" value="ECO:0007669"/>
    <property type="project" value="UniProtKB-UniRule"/>
</dbReference>
<gene>
    <name evidence="7" type="ORF">FA15DRAFT_417393</name>
</gene>
<keyword evidence="3 4" id="KW-0443">Lipid metabolism</keyword>